<dbReference type="AlphaFoldDB" id="A0AA38SMV2"/>
<dbReference type="Proteomes" id="UP001172457">
    <property type="component" value="Chromosome 7"/>
</dbReference>
<evidence type="ECO:0000313" key="2">
    <source>
        <dbReference type="Proteomes" id="UP001172457"/>
    </source>
</evidence>
<gene>
    <name evidence="1" type="ORF">OSB04_028294</name>
</gene>
<comment type="caution">
    <text evidence="1">The sequence shown here is derived from an EMBL/GenBank/DDBJ whole genome shotgun (WGS) entry which is preliminary data.</text>
</comment>
<keyword evidence="2" id="KW-1185">Reference proteome</keyword>
<proteinExistence type="predicted"/>
<reference evidence="1" key="1">
    <citation type="submission" date="2023-03" db="EMBL/GenBank/DDBJ databases">
        <title>Chromosome-scale reference genome and RAD-based genetic map of yellow starthistle (Centaurea solstitialis) reveal putative structural variation and QTLs associated with invader traits.</title>
        <authorList>
            <person name="Reatini B."/>
            <person name="Cang F.A."/>
            <person name="Jiang Q."/>
            <person name="Mckibben M.T.W."/>
            <person name="Barker M.S."/>
            <person name="Rieseberg L.H."/>
            <person name="Dlugosch K.M."/>
        </authorList>
    </citation>
    <scope>NUCLEOTIDE SEQUENCE</scope>
    <source>
        <strain evidence="1">CAN-66</strain>
        <tissue evidence="1">Leaf</tissue>
    </source>
</reference>
<sequence length="156" mass="17721">MAISSGIFNRGKQPVRARVASHSFAPRGNNWTRDIMNSITPNQGTGKHLRPNCGFNPYHKRLLLPQAFECKTARFNLHHEPRWCNHIGLYYIDKNSLVFLSLKPYKRSKPPKPIRPDRLSVQSGNIDLSGCFYMLPVVIRADLIAAGDHVGWNDLT</sequence>
<protein>
    <submittedName>
        <fullName evidence="1">Uncharacterized protein</fullName>
    </submittedName>
</protein>
<name>A0AA38SMV2_9ASTR</name>
<organism evidence="1 2">
    <name type="scientific">Centaurea solstitialis</name>
    <name type="common">yellow star-thistle</name>
    <dbReference type="NCBI Taxonomy" id="347529"/>
    <lineage>
        <taxon>Eukaryota</taxon>
        <taxon>Viridiplantae</taxon>
        <taxon>Streptophyta</taxon>
        <taxon>Embryophyta</taxon>
        <taxon>Tracheophyta</taxon>
        <taxon>Spermatophyta</taxon>
        <taxon>Magnoliopsida</taxon>
        <taxon>eudicotyledons</taxon>
        <taxon>Gunneridae</taxon>
        <taxon>Pentapetalae</taxon>
        <taxon>asterids</taxon>
        <taxon>campanulids</taxon>
        <taxon>Asterales</taxon>
        <taxon>Asteraceae</taxon>
        <taxon>Carduoideae</taxon>
        <taxon>Cardueae</taxon>
        <taxon>Centaureinae</taxon>
        <taxon>Centaurea</taxon>
    </lineage>
</organism>
<dbReference type="EMBL" id="JARYMX010000007">
    <property type="protein sequence ID" value="KAJ9541788.1"/>
    <property type="molecule type" value="Genomic_DNA"/>
</dbReference>
<accession>A0AA38SMV2</accession>
<evidence type="ECO:0000313" key="1">
    <source>
        <dbReference type="EMBL" id="KAJ9541788.1"/>
    </source>
</evidence>